<reference evidence="2 3" key="1">
    <citation type="submission" date="2017-11" db="EMBL/GenBank/DDBJ databases">
        <title>Draft genome sequence of Rhizobiales bacterium SY3-13.</title>
        <authorList>
            <person name="Sun C."/>
        </authorList>
    </citation>
    <scope>NUCLEOTIDE SEQUENCE [LARGE SCALE GENOMIC DNA]</scope>
    <source>
        <strain evidence="2 3">SY3-13</strain>
    </source>
</reference>
<dbReference type="Proteomes" id="UP000229498">
    <property type="component" value="Unassembled WGS sequence"/>
</dbReference>
<protein>
    <submittedName>
        <fullName evidence="2">Uncharacterized protein</fullName>
    </submittedName>
</protein>
<feature type="region of interest" description="Disordered" evidence="1">
    <location>
        <begin position="1"/>
        <end position="185"/>
    </location>
</feature>
<organism evidence="2 3">
    <name type="scientific">Minwuia thermotolerans</name>
    <dbReference type="NCBI Taxonomy" id="2056226"/>
    <lineage>
        <taxon>Bacteria</taxon>
        <taxon>Pseudomonadati</taxon>
        <taxon>Pseudomonadota</taxon>
        <taxon>Alphaproteobacteria</taxon>
        <taxon>Minwuiales</taxon>
        <taxon>Minwuiaceae</taxon>
        <taxon>Minwuia</taxon>
    </lineage>
</organism>
<gene>
    <name evidence="2" type="ORF">CVT23_05755</name>
</gene>
<comment type="caution">
    <text evidence="2">The sequence shown here is derived from an EMBL/GenBank/DDBJ whole genome shotgun (WGS) entry which is preliminary data.</text>
</comment>
<proteinExistence type="predicted"/>
<evidence type="ECO:0000313" key="3">
    <source>
        <dbReference type="Proteomes" id="UP000229498"/>
    </source>
</evidence>
<feature type="compositionally biased region" description="Basic and acidic residues" evidence="1">
    <location>
        <begin position="21"/>
        <end position="30"/>
    </location>
</feature>
<evidence type="ECO:0000313" key="2">
    <source>
        <dbReference type="EMBL" id="PJK30656.1"/>
    </source>
</evidence>
<dbReference type="AlphaFoldDB" id="A0A2M9G4Q7"/>
<evidence type="ECO:0000256" key="1">
    <source>
        <dbReference type="SAM" id="MobiDB-lite"/>
    </source>
</evidence>
<accession>A0A2M9G4Q7</accession>
<feature type="compositionally biased region" description="Basic and acidic residues" evidence="1">
    <location>
        <begin position="233"/>
        <end position="250"/>
    </location>
</feature>
<feature type="compositionally biased region" description="Basic and acidic residues" evidence="1">
    <location>
        <begin position="86"/>
        <end position="148"/>
    </location>
</feature>
<keyword evidence="3" id="KW-1185">Reference proteome</keyword>
<sequence length="263" mass="29377">MEAQPDAMAMSDITKPGQRQEIADASRWRESPAAGEPRVAVDAPPPVAESLGRGRREPAEGGPDAAGNVDTSLRERIRRLSAARTEALRERDMAHVEPRREARAEPEYDDRYEPRPAPRARREEAEPAMRGVARRDAERESDDFDPRQPARRRQPGPEADPEFRAPARRRAAPPEPAATRVDPLEDEMDELHDEVSRLRQEVARLREEVARRPAGGAGELGPLERALQKLAERMDRIDGGPRPAVDDGRPRKPGRGFLGLFGR</sequence>
<dbReference type="EMBL" id="PHIG01000024">
    <property type="protein sequence ID" value="PJK30656.1"/>
    <property type="molecule type" value="Genomic_DNA"/>
</dbReference>
<name>A0A2M9G4Q7_9PROT</name>
<feature type="region of interest" description="Disordered" evidence="1">
    <location>
        <begin position="233"/>
        <end position="263"/>
    </location>
</feature>